<keyword evidence="4" id="KW-1185">Reference proteome</keyword>
<evidence type="ECO:0000313" key="3">
    <source>
        <dbReference type="EMBL" id="WGI36335.1"/>
    </source>
</evidence>
<dbReference type="PROSITE" id="PS51201">
    <property type="entry name" value="RCK_N"/>
    <property type="match status" value="1"/>
</dbReference>
<reference evidence="3" key="1">
    <citation type="submission" date="2023-04" db="EMBL/GenBank/DDBJ databases">
        <title>Completed genome of Mycoplasma lagogenitalium type strain 12MS.</title>
        <authorList>
            <person name="Spergser J."/>
        </authorList>
    </citation>
    <scope>NUCLEOTIDE SEQUENCE</scope>
    <source>
        <strain evidence="3">12MS</strain>
    </source>
</reference>
<dbReference type="InterPro" id="IPR036721">
    <property type="entry name" value="RCK_C_sf"/>
</dbReference>
<dbReference type="InterPro" id="IPR003148">
    <property type="entry name" value="RCK_N"/>
</dbReference>
<dbReference type="SUPFAM" id="SSF116726">
    <property type="entry name" value="TrkA C-terminal domain-like"/>
    <property type="match status" value="1"/>
</dbReference>
<accession>A0ABY8LSV2</accession>
<dbReference type="PANTHER" id="PTHR43833">
    <property type="entry name" value="POTASSIUM CHANNEL PROTEIN 2-RELATED-RELATED"/>
    <property type="match status" value="1"/>
</dbReference>
<feature type="domain" description="RCK C-terminal" evidence="2">
    <location>
        <begin position="138"/>
        <end position="221"/>
    </location>
</feature>
<name>A0ABY8LSV2_9BACT</name>
<dbReference type="Gene3D" id="3.30.70.1450">
    <property type="entry name" value="Regulator of K+ conductance, C-terminal domain"/>
    <property type="match status" value="1"/>
</dbReference>
<gene>
    <name evidence="3" type="ORF">QEG99_02550</name>
</gene>
<dbReference type="Gene3D" id="3.40.50.720">
    <property type="entry name" value="NAD(P)-binding Rossmann-like Domain"/>
    <property type="match status" value="1"/>
</dbReference>
<evidence type="ECO:0000259" key="2">
    <source>
        <dbReference type="PROSITE" id="PS51202"/>
    </source>
</evidence>
<evidence type="ECO:0000313" key="4">
    <source>
        <dbReference type="Proteomes" id="UP001179842"/>
    </source>
</evidence>
<protein>
    <submittedName>
        <fullName evidence="3">TrkA family potassium uptake protein</fullName>
    </submittedName>
</protein>
<dbReference type="RefSeq" id="WP_280101636.1">
    <property type="nucleotide sequence ID" value="NZ_CP122979.1"/>
</dbReference>
<dbReference type="InterPro" id="IPR050721">
    <property type="entry name" value="Trk_Ktr_HKT_K-transport"/>
</dbReference>
<dbReference type="PROSITE" id="PS51202">
    <property type="entry name" value="RCK_C"/>
    <property type="match status" value="1"/>
</dbReference>
<dbReference type="EMBL" id="CP122979">
    <property type="protein sequence ID" value="WGI36335.1"/>
    <property type="molecule type" value="Genomic_DNA"/>
</dbReference>
<dbReference type="Pfam" id="PF02080">
    <property type="entry name" value="TrkA_C"/>
    <property type="match status" value="1"/>
</dbReference>
<evidence type="ECO:0000259" key="1">
    <source>
        <dbReference type="PROSITE" id="PS51201"/>
    </source>
</evidence>
<dbReference type="InterPro" id="IPR036291">
    <property type="entry name" value="NAD(P)-bd_dom_sf"/>
</dbReference>
<organism evidence="3 4">
    <name type="scientific">Mesomycoplasma lagogenitalium</name>
    <dbReference type="NCBI Taxonomy" id="171286"/>
    <lineage>
        <taxon>Bacteria</taxon>
        <taxon>Bacillati</taxon>
        <taxon>Mycoplasmatota</taxon>
        <taxon>Mycoplasmoidales</taxon>
        <taxon>Metamycoplasmataceae</taxon>
        <taxon>Mesomycoplasma</taxon>
    </lineage>
</organism>
<sequence>MARKNDRICVIGAGRFGHAIIAQLHKLNKQVIVIDKEEKNLLPIKDYAISTYIADAADLKTLEAIGIDDIDTVIVALTENIEIIAALLELKITNIIARANNHRHARVLKQIGVPIIVRPEEEAGIRTALLATNKSFMKYTNDLQELGGGYVVGSTELISSKYFDITLKKANFTSNNVIVVMVKRNGNHYLPDGNFKLQKEDLITFIGKIDDVTKVFELIGKVEQKNK</sequence>
<proteinExistence type="predicted"/>
<feature type="domain" description="RCK N-terminal" evidence="1">
    <location>
        <begin position="5"/>
        <end position="121"/>
    </location>
</feature>
<dbReference type="Proteomes" id="UP001179842">
    <property type="component" value="Chromosome"/>
</dbReference>
<dbReference type="Pfam" id="PF02254">
    <property type="entry name" value="TrkA_N"/>
    <property type="match status" value="1"/>
</dbReference>
<dbReference type="PANTHER" id="PTHR43833:SF7">
    <property type="entry name" value="KTR SYSTEM POTASSIUM UPTAKE PROTEIN C"/>
    <property type="match status" value="1"/>
</dbReference>
<dbReference type="SUPFAM" id="SSF51735">
    <property type="entry name" value="NAD(P)-binding Rossmann-fold domains"/>
    <property type="match status" value="1"/>
</dbReference>
<dbReference type="InterPro" id="IPR006037">
    <property type="entry name" value="RCK_C"/>
</dbReference>